<dbReference type="SFLD" id="SFLDF00562">
    <property type="entry name" value="HemN-like__clustered_with_heat"/>
    <property type="match status" value="1"/>
</dbReference>
<dbReference type="InterPro" id="IPR006638">
    <property type="entry name" value="Elp3/MiaA/NifB-like_rSAM"/>
</dbReference>
<evidence type="ECO:0000259" key="10">
    <source>
        <dbReference type="PROSITE" id="PS51918"/>
    </source>
</evidence>
<dbReference type="SUPFAM" id="SSF102114">
    <property type="entry name" value="Radical SAM enzymes"/>
    <property type="match status" value="1"/>
</dbReference>
<evidence type="ECO:0000256" key="1">
    <source>
        <dbReference type="ARBA" id="ARBA00006100"/>
    </source>
</evidence>
<proteinExistence type="inferred from homology"/>
<dbReference type="NCBIfam" id="TIGR00539">
    <property type="entry name" value="hemN_rel"/>
    <property type="match status" value="1"/>
</dbReference>
<keyword evidence="12" id="KW-1185">Reference proteome</keyword>
<evidence type="ECO:0000256" key="8">
    <source>
        <dbReference type="ARBA" id="ARBA00023186"/>
    </source>
</evidence>
<dbReference type="Proteomes" id="UP001254165">
    <property type="component" value="Unassembled WGS sequence"/>
</dbReference>
<keyword evidence="7 9" id="KW-0411">Iron-sulfur</keyword>
<dbReference type="SFLD" id="SFLDG01082">
    <property type="entry name" value="B12-binding_domain_containing"/>
    <property type="match status" value="1"/>
</dbReference>
<accession>A0ABU3NP24</accession>
<evidence type="ECO:0000313" key="12">
    <source>
        <dbReference type="Proteomes" id="UP001254165"/>
    </source>
</evidence>
<evidence type="ECO:0000256" key="6">
    <source>
        <dbReference type="ARBA" id="ARBA00023004"/>
    </source>
</evidence>
<feature type="domain" description="Radical SAM core" evidence="10">
    <location>
        <begin position="1"/>
        <end position="236"/>
    </location>
</feature>
<dbReference type="InterPro" id="IPR013785">
    <property type="entry name" value="Aldolase_TIM"/>
</dbReference>
<dbReference type="PANTHER" id="PTHR13932">
    <property type="entry name" value="COPROPORPHYRINIGEN III OXIDASE"/>
    <property type="match status" value="1"/>
</dbReference>
<keyword evidence="4 9" id="KW-0949">S-adenosyl-L-methionine</keyword>
<dbReference type="SFLD" id="SFLDG01065">
    <property type="entry name" value="anaerobic_coproporphyrinogen-I"/>
    <property type="match status" value="1"/>
</dbReference>
<dbReference type="EMBL" id="JAUHMF010000001">
    <property type="protein sequence ID" value="MDT8897737.1"/>
    <property type="molecule type" value="Genomic_DNA"/>
</dbReference>
<keyword evidence="6 9" id="KW-0408">Iron</keyword>
<keyword evidence="8 9" id="KW-0143">Chaperone</keyword>
<name>A0ABU3NP24_9CHLR</name>
<dbReference type="InterPro" id="IPR010723">
    <property type="entry name" value="HemN_C"/>
</dbReference>
<dbReference type="SFLD" id="SFLDF00288">
    <property type="entry name" value="HemN-like__clustered_with_nucl"/>
    <property type="match status" value="1"/>
</dbReference>
<dbReference type="InterPro" id="IPR004559">
    <property type="entry name" value="HemW-like"/>
</dbReference>
<evidence type="ECO:0000256" key="7">
    <source>
        <dbReference type="ARBA" id="ARBA00023014"/>
    </source>
</evidence>
<evidence type="ECO:0000256" key="3">
    <source>
        <dbReference type="ARBA" id="ARBA00022617"/>
    </source>
</evidence>
<evidence type="ECO:0000313" key="11">
    <source>
        <dbReference type="EMBL" id="MDT8897737.1"/>
    </source>
</evidence>
<dbReference type="SFLD" id="SFLDS00029">
    <property type="entry name" value="Radical_SAM"/>
    <property type="match status" value="1"/>
</dbReference>
<reference evidence="11 12" key="1">
    <citation type="submission" date="2023-07" db="EMBL/GenBank/DDBJ databases">
        <title>Novel species of Thermanaerothrix with wide hydrolytic capabilities.</title>
        <authorList>
            <person name="Zayulina K.S."/>
            <person name="Podosokorskaya O.A."/>
            <person name="Elcheninov A.G."/>
        </authorList>
    </citation>
    <scope>NUCLEOTIDE SEQUENCE [LARGE SCALE GENOMIC DNA]</scope>
    <source>
        <strain evidence="11 12">4228-RoL</strain>
    </source>
</reference>
<dbReference type="InterPro" id="IPR058240">
    <property type="entry name" value="rSAM_sf"/>
</dbReference>
<dbReference type="PROSITE" id="PS51918">
    <property type="entry name" value="RADICAL_SAM"/>
    <property type="match status" value="1"/>
</dbReference>
<gene>
    <name evidence="11" type="primary">hemW</name>
    <name evidence="11" type="ORF">QYE77_05615</name>
</gene>
<keyword evidence="9" id="KW-0963">Cytoplasm</keyword>
<protein>
    <recommendedName>
        <fullName evidence="2 9">Heme chaperone HemW</fullName>
    </recommendedName>
</protein>
<sequence>MSDVYSLYLHIPFCRHRCAYCDFNTYSGQESLIPAYVKALCAEIRYVGQTAPYRLPVHTIYFGGGTPSLLPADAIALILKACHEAFDVIPEVEISLEANPGSITFEWLKAVRRLGINRLSLGMQSAHPDDLRLLERQHDFFDVSQAVRWARRAGFDNLNLDLIYGIPHQSLSRWQETLERALGLHPEHLSLYALTIEHTTPFHHWVARGLIPSPDDDLAAEMYEWADERLSQAGFVQYEISNWAQPRGGDLLMCRHNLQYWLNAPYLGLGAGAHGFANHTRTANVRGIKAYIDRLAQLTERPFPLTPATEQAQTIDLLTEMQETMLMGLRLTREGVSQQRFYERFHQAMEEVFGSTISYLVNLGLLEWREERLCLTRRGRLLGNRVFIEFVGETRPR</sequence>
<comment type="similarity">
    <text evidence="1">Belongs to the anaerobic coproporphyrinogen-III oxidase family. HemW subfamily.</text>
</comment>
<keyword evidence="5 9" id="KW-0479">Metal-binding</keyword>
<dbReference type="Pfam" id="PF06969">
    <property type="entry name" value="HemN_C"/>
    <property type="match status" value="1"/>
</dbReference>
<dbReference type="Gene3D" id="3.20.20.70">
    <property type="entry name" value="Aldolase class I"/>
    <property type="match status" value="1"/>
</dbReference>
<keyword evidence="3 9" id="KW-0349">Heme</keyword>
<evidence type="ECO:0000256" key="5">
    <source>
        <dbReference type="ARBA" id="ARBA00022723"/>
    </source>
</evidence>
<dbReference type="InterPro" id="IPR007197">
    <property type="entry name" value="rSAM"/>
</dbReference>
<evidence type="ECO:0000256" key="9">
    <source>
        <dbReference type="RuleBase" id="RU364116"/>
    </source>
</evidence>
<evidence type="ECO:0000256" key="4">
    <source>
        <dbReference type="ARBA" id="ARBA00022691"/>
    </source>
</evidence>
<dbReference type="InterPro" id="IPR034505">
    <property type="entry name" value="Coproporphyrinogen-III_oxidase"/>
</dbReference>
<dbReference type="CDD" id="cd01335">
    <property type="entry name" value="Radical_SAM"/>
    <property type="match status" value="1"/>
</dbReference>
<evidence type="ECO:0000256" key="2">
    <source>
        <dbReference type="ARBA" id="ARBA00017228"/>
    </source>
</evidence>
<dbReference type="SMART" id="SM00729">
    <property type="entry name" value="Elp3"/>
    <property type="match status" value="1"/>
</dbReference>
<dbReference type="RefSeq" id="WP_315624392.1">
    <property type="nucleotide sequence ID" value="NZ_JAUHMF010000001.1"/>
</dbReference>
<comment type="caution">
    <text evidence="11">The sequence shown here is derived from an EMBL/GenBank/DDBJ whole genome shotgun (WGS) entry which is preliminary data.</text>
</comment>
<comment type="function">
    <text evidence="9">Probably acts as a heme chaperone, transferring heme to an unknown acceptor. Binds one molecule of heme per monomer, possibly covalently. Binds 1 [4Fe-4S] cluster. The cluster is coordinated with 3 cysteines and an exchangeable S-adenosyl-L-methionine.</text>
</comment>
<keyword evidence="9" id="KW-0004">4Fe-4S</keyword>
<dbReference type="Pfam" id="PF04055">
    <property type="entry name" value="Radical_SAM"/>
    <property type="match status" value="1"/>
</dbReference>
<comment type="subcellular location">
    <subcellularLocation>
        <location evidence="9">Cytoplasm</location>
    </subcellularLocation>
</comment>
<dbReference type="PANTHER" id="PTHR13932:SF5">
    <property type="entry name" value="RADICAL S-ADENOSYL METHIONINE DOMAIN-CONTAINING PROTEIN 1, MITOCHONDRIAL"/>
    <property type="match status" value="1"/>
</dbReference>
<organism evidence="11 12">
    <name type="scientific">Thermanaerothrix solaris</name>
    <dbReference type="NCBI Taxonomy" id="3058434"/>
    <lineage>
        <taxon>Bacteria</taxon>
        <taxon>Bacillati</taxon>
        <taxon>Chloroflexota</taxon>
        <taxon>Anaerolineae</taxon>
        <taxon>Anaerolineales</taxon>
        <taxon>Anaerolineaceae</taxon>
        <taxon>Thermanaerothrix</taxon>
    </lineage>
</organism>